<dbReference type="InterPro" id="IPR013083">
    <property type="entry name" value="Znf_RING/FYVE/PHD"/>
</dbReference>
<evidence type="ECO:0000256" key="5">
    <source>
        <dbReference type="SAM" id="MobiDB-lite"/>
    </source>
</evidence>
<reference evidence="8" key="1">
    <citation type="submission" date="2022-11" db="UniProtKB">
        <authorList>
            <consortium name="WormBaseParasite"/>
        </authorList>
    </citation>
    <scope>IDENTIFICATION</scope>
</reference>
<feature type="compositionally biased region" description="Basic residues" evidence="5">
    <location>
        <begin position="265"/>
        <end position="282"/>
    </location>
</feature>
<keyword evidence="2 4" id="KW-0863">Zinc-finger</keyword>
<feature type="compositionally biased region" description="Basic and acidic residues" evidence="5">
    <location>
        <begin position="156"/>
        <end position="169"/>
    </location>
</feature>
<dbReference type="PANTHER" id="PTHR14296">
    <property type="entry name" value="REMODELING AND SPACING FACTOR 1"/>
    <property type="match status" value="1"/>
</dbReference>
<dbReference type="GO" id="GO:0031213">
    <property type="term" value="C:RSF complex"/>
    <property type="evidence" value="ECO:0007669"/>
    <property type="project" value="InterPro"/>
</dbReference>
<feature type="region of interest" description="Disordered" evidence="5">
    <location>
        <begin position="1081"/>
        <end position="1140"/>
    </location>
</feature>
<keyword evidence="3" id="KW-0862">Zinc</keyword>
<keyword evidence="1" id="KW-0479">Metal-binding</keyword>
<feature type="region of interest" description="Disordered" evidence="5">
    <location>
        <begin position="73"/>
        <end position="93"/>
    </location>
</feature>
<protein>
    <submittedName>
        <fullName evidence="8">PHD-type domain-containing protein</fullName>
    </submittedName>
</protein>
<dbReference type="AlphaFoldDB" id="A0A914E7H5"/>
<evidence type="ECO:0000259" key="6">
    <source>
        <dbReference type="PROSITE" id="PS50016"/>
    </source>
</evidence>
<feature type="compositionally biased region" description="Polar residues" evidence="5">
    <location>
        <begin position="191"/>
        <end position="203"/>
    </location>
</feature>
<proteinExistence type="predicted"/>
<evidence type="ECO:0000256" key="4">
    <source>
        <dbReference type="PROSITE-ProRule" id="PRU00146"/>
    </source>
</evidence>
<dbReference type="InterPro" id="IPR019787">
    <property type="entry name" value="Znf_PHD-finger"/>
</dbReference>
<feature type="compositionally biased region" description="Polar residues" evidence="5">
    <location>
        <begin position="951"/>
        <end position="968"/>
    </location>
</feature>
<feature type="compositionally biased region" description="Acidic residues" evidence="5">
    <location>
        <begin position="170"/>
        <end position="179"/>
    </location>
</feature>
<feature type="compositionally biased region" description="Basic and acidic residues" evidence="5">
    <location>
        <begin position="206"/>
        <end position="216"/>
    </location>
</feature>
<dbReference type="Proteomes" id="UP000887540">
    <property type="component" value="Unplaced"/>
</dbReference>
<feature type="region of interest" description="Disordered" evidence="5">
    <location>
        <begin position="126"/>
        <end position="317"/>
    </location>
</feature>
<feature type="region of interest" description="Disordered" evidence="5">
    <location>
        <begin position="951"/>
        <end position="1035"/>
    </location>
</feature>
<feature type="compositionally biased region" description="Basic and acidic residues" evidence="5">
    <location>
        <begin position="534"/>
        <end position="543"/>
    </location>
</feature>
<dbReference type="GO" id="GO:0045892">
    <property type="term" value="P:negative regulation of DNA-templated transcription"/>
    <property type="evidence" value="ECO:0007669"/>
    <property type="project" value="TreeGrafter"/>
</dbReference>
<feature type="region of interest" description="Disordered" evidence="5">
    <location>
        <begin position="431"/>
        <end position="454"/>
    </location>
</feature>
<accession>A0A914E7H5</accession>
<evidence type="ECO:0000256" key="3">
    <source>
        <dbReference type="ARBA" id="ARBA00022833"/>
    </source>
</evidence>
<dbReference type="WBParaSite" id="ACRNAN_scaffold6222.g18556.t1">
    <property type="protein sequence ID" value="ACRNAN_scaffold6222.g18556.t1"/>
    <property type="gene ID" value="ACRNAN_scaffold6222.g18556"/>
</dbReference>
<feature type="compositionally biased region" description="Acidic residues" evidence="5">
    <location>
        <begin position="232"/>
        <end position="246"/>
    </location>
</feature>
<dbReference type="PROSITE" id="PS01359">
    <property type="entry name" value="ZF_PHD_1"/>
    <property type="match status" value="1"/>
</dbReference>
<feature type="compositionally biased region" description="Acidic residues" evidence="5">
    <location>
        <begin position="595"/>
        <end position="608"/>
    </location>
</feature>
<evidence type="ECO:0000313" key="8">
    <source>
        <dbReference type="WBParaSite" id="ACRNAN_scaffold6222.g18556.t1"/>
    </source>
</evidence>
<evidence type="ECO:0000256" key="1">
    <source>
        <dbReference type="ARBA" id="ARBA00022723"/>
    </source>
</evidence>
<dbReference type="InterPro" id="IPR011011">
    <property type="entry name" value="Znf_FYVE_PHD"/>
</dbReference>
<feature type="compositionally biased region" description="Basic and acidic residues" evidence="5">
    <location>
        <begin position="1006"/>
        <end position="1015"/>
    </location>
</feature>
<sequence length="1140" mass="128930">MPYGVDKNGQLYWFQQDCELNIRIYAEEPDDMSGGTWSLIARSDLDLSELIESLKQPNFGKNISDEELDEEAILDKPKKKSKKTSQQSVKPKKDENIDYLARLKPEIMDKYYKFLQRRFSSTCCYQDGTNLNKKKQEKEKKKNENHATQNNQENEENNKEECEKVAEKEEVADEIDEFESELRVLPRRSARSNALSNIKTFVSPSKKKEIANEKKTSNAKTPPPLSTSEASDSTDIDEDTENESEQTLDSSDHEFHVKGYSFGRKASRQKKTSKPKVQRQTRPKTGGIKQKKKKSEMIAFEDSSGNSEEEEEVEVKKERPKASGHFACQYCDKATRQDVLLLCDMCDEAWHTHCLKPMLWYVPDGDWFCPRCQHAMLIARFSQLLIDLKENLKNRKIEDQKKKAAAERLKREMEFIGISLNNVIPSKSDAKSKKKVEESFSEESDVSDDGMRKSKKRALKKVMTHTRKEEYYGPVVTIAEGRSRRALNKVDYNFSSYDEQIKEAVESGDEPDDPYDTRPQGGLGRGKDMANIIEADRQRRGSEDVGSENNVPAVKARPTTARKPAILRKKKPKLTDLNIDNATDTDSEEYKVNSEESEEPEPSEDEYLPSDLEGRRRSRRRKSDDDFIDNSSESDYVPGGSKKRKGKQNRRQSLRKGRGKRKRHDYDSSEEDDLSDFSAASSEDDRKKRRNAKKRKVESEESDKDESKAYTASGRPLRRASRKAIEKFVDDDEDEELEEKEEIEKKNKRPVGALTRINKKKEDEDEFDPEEEEEEEDEEEELEDKLEEEDSKSDVSDDDKSDDDEQSTSKAKNSFKKPIRSERNVIGMPPHRRPPGAGVARISSSSSDEEKEESTAKDVNEQESDGELPSMVYNNRSSKDVPPESSPKSKVTKNKDRSESPTLEDYIKKSKTMPKPSKEMLPEKSSSSTIEVPTTLATIASIEENSETIATLKPTTAENSNQDLTEITTVPEVMTPTSLKKTVIAPTEESALPSWDSLTDDSPMTELKKLADPNRESSFTPSASQQSTTYPAPTYATMNAVPPAYPPFPPPHIGPNAMQRMGAPPPGYGIPPNTIAPGYFPPNYYPPNNQWPTPRPNFIPQAPIPDGAHPGNAVNPGAPPTSDPESLGQALAGAMNTEFE</sequence>
<dbReference type="GO" id="GO:0042393">
    <property type="term" value="F:histone binding"/>
    <property type="evidence" value="ECO:0007669"/>
    <property type="project" value="TreeGrafter"/>
</dbReference>
<feature type="compositionally biased region" description="Acidic residues" evidence="5">
    <location>
        <begin position="763"/>
        <end position="806"/>
    </location>
</feature>
<feature type="compositionally biased region" description="Acidic residues" evidence="5">
    <location>
        <begin position="729"/>
        <end position="741"/>
    </location>
</feature>
<dbReference type="SMART" id="SM00249">
    <property type="entry name" value="PHD"/>
    <property type="match status" value="1"/>
</dbReference>
<dbReference type="InterPro" id="IPR028938">
    <property type="entry name" value="Rsf1-like"/>
</dbReference>
<dbReference type="Pfam" id="PF00628">
    <property type="entry name" value="PHD"/>
    <property type="match status" value="1"/>
</dbReference>
<feature type="compositionally biased region" description="Basic residues" evidence="5">
    <location>
        <begin position="687"/>
        <end position="696"/>
    </location>
</feature>
<dbReference type="PANTHER" id="PTHR14296:SF16">
    <property type="entry name" value="REMODELING AND SPACING FACTOR 1"/>
    <property type="match status" value="1"/>
</dbReference>
<feature type="domain" description="PHD-type" evidence="6">
    <location>
        <begin position="325"/>
        <end position="375"/>
    </location>
</feature>
<evidence type="ECO:0000256" key="2">
    <source>
        <dbReference type="ARBA" id="ARBA00022771"/>
    </source>
</evidence>
<name>A0A914E7H5_9BILA</name>
<feature type="compositionally biased region" description="Acidic residues" evidence="5">
    <location>
        <begin position="439"/>
        <end position="448"/>
    </location>
</feature>
<dbReference type="CDD" id="cd15543">
    <property type="entry name" value="PHD_RSF1"/>
    <property type="match status" value="1"/>
</dbReference>
<dbReference type="SUPFAM" id="SSF57903">
    <property type="entry name" value="FYVE/PHD zinc finger"/>
    <property type="match status" value="1"/>
</dbReference>
<dbReference type="GO" id="GO:0008270">
    <property type="term" value="F:zinc ion binding"/>
    <property type="evidence" value="ECO:0007669"/>
    <property type="project" value="UniProtKB-KW"/>
</dbReference>
<dbReference type="InterPro" id="IPR001965">
    <property type="entry name" value="Znf_PHD"/>
</dbReference>
<feature type="region of interest" description="Disordered" evidence="5">
    <location>
        <begin position="503"/>
        <end position="932"/>
    </location>
</feature>
<feature type="compositionally biased region" description="Basic and acidic residues" evidence="5">
    <location>
        <begin position="134"/>
        <end position="145"/>
    </location>
</feature>
<keyword evidence="7" id="KW-1185">Reference proteome</keyword>
<dbReference type="Gene3D" id="3.30.40.10">
    <property type="entry name" value="Zinc/RING finger domain, C3HC4 (zinc finger)"/>
    <property type="match status" value="1"/>
</dbReference>
<dbReference type="PROSITE" id="PS50016">
    <property type="entry name" value="ZF_PHD_2"/>
    <property type="match status" value="1"/>
</dbReference>
<feature type="compositionally biased region" description="Polar residues" evidence="5">
    <location>
        <begin position="1016"/>
        <end position="1031"/>
    </location>
</feature>
<evidence type="ECO:0000313" key="7">
    <source>
        <dbReference type="Proteomes" id="UP000887540"/>
    </source>
</evidence>
<organism evidence="7 8">
    <name type="scientific">Acrobeloides nanus</name>
    <dbReference type="NCBI Taxonomy" id="290746"/>
    <lineage>
        <taxon>Eukaryota</taxon>
        <taxon>Metazoa</taxon>
        <taxon>Ecdysozoa</taxon>
        <taxon>Nematoda</taxon>
        <taxon>Chromadorea</taxon>
        <taxon>Rhabditida</taxon>
        <taxon>Tylenchina</taxon>
        <taxon>Cephalobomorpha</taxon>
        <taxon>Cephaloboidea</taxon>
        <taxon>Cephalobidae</taxon>
        <taxon>Acrobeloides</taxon>
    </lineage>
</organism>
<dbReference type="InterPro" id="IPR019786">
    <property type="entry name" value="Zinc_finger_PHD-type_CS"/>
</dbReference>
<feature type="compositionally biased region" description="Basic residues" evidence="5">
    <location>
        <begin position="641"/>
        <end position="663"/>
    </location>
</feature>